<feature type="chain" id="PRO_5046152973" evidence="15">
    <location>
        <begin position="29"/>
        <end position="830"/>
    </location>
</feature>
<keyword evidence="18" id="KW-0675">Receptor</keyword>
<evidence type="ECO:0000256" key="4">
    <source>
        <dbReference type="ARBA" id="ARBA00022496"/>
    </source>
</evidence>
<dbReference type="Gene3D" id="2.170.130.10">
    <property type="entry name" value="TonB-dependent receptor, plug domain"/>
    <property type="match status" value="1"/>
</dbReference>
<proteinExistence type="inferred from homology"/>
<evidence type="ECO:0000256" key="8">
    <source>
        <dbReference type="ARBA" id="ARBA00023065"/>
    </source>
</evidence>
<keyword evidence="3 12" id="KW-1134">Transmembrane beta strand</keyword>
<dbReference type="SUPFAM" id="SSF56935">
    <property type="entry name" value="Porins"/>
    <property type="match status" value="1"/>
</dbReference>
<dbReference type="Proteomes" id="UP001523401">
    <property type="component" value="Unassembled WGS sequence"/>
</dbReference>
<dbReference type="InterPro" id="IPR039426">
    <property type="entry name" value="TonB-dep_rcpt-like"/>
</dbReference>
<evidence type="ECO:0000256" key="7">
    <source>
        <dbReference type="ARBA" id="ARBA00023004"/>
    </source>
</evidence>
<feature type="region of interest" description="Disordered" evidence="14">
    <location>
        <begin position="48"/>
        <end position="114"/>
    </location>
</feature>
<dbReference type="Pfam" id="PF00593">
    <property type="entry name" value="TonB_dep_Rec_b-barrel"/>
    <property type="match status" value="1"/>
</dbReference>
<dbReference type="InterPro" id="IPR012910">
    <property type="entry name" value="Plug_dom"/>
</dbReference>
<protein>
    <submittedName>
        <fullName evidence="18">TonB-dependent receptor</fullName>
    </submittedName>
</protein>
<keyword evidence="8" id="KW-0406">Ion transport</keyword>
<dbReference type="RefSeq" id="WP_252850119.1">
    <property type="nucleotide sequence ID" value="NZ_BAPW01000009.1"/>
</dbReference>
<keyword evidence="9 13" id="KW-0798">TonB box</keyword>
<keyword evidence="6 15" id="KW-0732">Signal</keyword>
<dbReference type="InterPro" id="IPR036942">
    <property type="entry name" value="Beta-barrel_TonB_sf"/>
</dbReference>
<evidence type="ECO:0000256" key="10">
    <source>
        <dbReference type="ARBA" id="ARBA00023136"/>
    </source>
</evidence>
<evidence type="ECO:0000256" key="14">
    <source>
        <dbReference type="SAM" id="MobiDB-lite"/>
    </source>
</evidence>
<evidence type="ECO:0000256" key="13">
    <source>
        <dbReference type="RuleBase" id="RU003357"/>
    </source>
</evidence>
<keyword evidence="19" id="KW-1185">Reference proteome</keyword>
<evidence type="ECO:0000256" key="2">
    <source>
        <dbReference type="ARBA" id="ARBA00022448"/>
    </source>
</evidence>
<organism evidence="18 19">
    <name type="scientific">Asaia lannensis NBRC 102526</name>
    <dbReference type="NCBI Taxonomy" id="1307926"/>
    <lineage>
        <taxon>Bacteria</taxon>
        <taxon>Pseudomonadati</taxon>
        <taxon>Pseudomonadota</taxon>
        <taxon>Alphaproteobacteria</taxon>
        <taxon>Acetobacterales</taxon>
        <taxon>Acetobacteraceae</taxon>
        <taxon>Asaia</taxon>
    </lineage>
</organism>
<dbReference type="EMBL" id="JAMXQU010000016">
    <property type="protein sequence ID" value="MCO6161164.1"/>
    <property type="molecule type" value="Genomic_DNA"/>
</dbReference>
<sequence>MRQIRRDLFLFCSAIAINTTACCSSAFAASPSPGDNNAKPKAGFAGAASSHIATGGGQKSHRRASATEGSVLGPNLQAEEISVRSSGRHADGTTNTTPGGGLMPKQTAPRSQSGVTRDFIAKQAPTGNISSMIANLPGVVYANQSPLATAGDNITMRGMNQSQIGYLFEGAPLADPINYEPYTAMLVDTENLGSVTVSQGSPDLNAPTFNAVGGQISASALNPSHKYGGFINLMGGNKSANKEFLRLDTGDIGKTGIRGFVSLSHQSNNNWRGPGSLKRYHVDAKFVKEWGDDNSISAIFGFNKQEQTPFRSPTAAQWKQWGEGLSYSNHYTPGDANYYKLQLSNLNSEDVVVPMHFTLARSLKLSVTPYFVHQFGPAVGGENIPASGGTFGTQVYGNLNQPYVTNGKITTVAVDPWNQKVGAINTSLDWTSGHNTLSGGYWYSYATHEEHSTFATVDFSGKAANSYGAYGIRVPGGELLSGYNLNFMQQINALYIADTLKLLDNRLTLSAGFRTVMVSRQGTNDVPGADPYKTVRNYFAPLPQVAISYALTSKDQIYINGTTSFRAPASVQAYSQIFDPNSVGATSQPGNLKGEYGIGEEIGYRHNGTLFHVQVSAFNMNLTNHQVSSTSYIPGTNTLVSMPINVGGETIRGIQGEFGLKPWHHFSPYVSAQYLHATTDNNLPVSATNAAGQSVIDYLPTAGKTMVATPHVTASVGLAYDDNKQFFGNFSLRYISAQYSTFMNDQRMPGYVVSDITLGYRLPHVAHLSGPKIQLNLVNIGNNLYRSAPASFVTSAQSRTGIYGNQTKAGAPIYLVGGNFAALVSLSTGF</sequence>
<feature type="domain" description="TonB-dependent receptor plug" evidence="17">
    <location>
        <begin position="105"/>
        <end position="204"/>
    </location>
</feature>
<accession>A0ABT1CJX0</accession>
<keyword evidence="4" id="KW-0410">Iron transport</keyword>
<name>A0ABT1CJX0_9PROT</name>
<evidence type="ECO:0000259" key="17">
    <source>
        <dbReference type="Pfam" id="PF07715"/>
    </source>
</evidence>
<evidence type="ECO:0000256" key="11">
    <source>
        <dbReference type="ARBA" id="ARBA00023237"/>
    </source>
</evidence>
<keyword evidence="7" id="KW-0408">Iron</keyword>
<dbReference type="Pfam" id="PF07715">
    <property type="entry name" value="Plug"/>
    <property type="match status" value="1"/>
</dbReference>
<keyword evidence="2 12" id="KW-0813">Transport</keyword>
<evidence type="ECO:0000256" key="1">
    <source>
        <dbReference type="ARBA" id="ARBA00004571"/>
    </source>
</evidence>
<evidence type="ECO:0000256" key="3">
    <source>
        <dbReference type="ARBA" id="ARBA00022452"/>
    </source>
</evidence>
<dbReference type="PROSITE" id="PS52016">
    <property type="entry name" value="TONB_DEPENDENT_REC_3"/>
    <property type="match status" value="1"/>
</dbReference>
<evidence type="ECO:0000256" key="6">
    <source>
        <dbReference type="ARBA" id="ARBA00022729"/>
    </source>
</evidence>
<keyword evidence="5 12" id="KW-0812">Transmembrane</keyword>
<evidence type="ECO:0000256" key="12">
    <source>
        <dbReference type="PROSITE-ProRule" id="PRU01360"/>
    </source>
</evidence>
<dbReference type="Gene3D" id="2.40.170.20">
    <property type="entry name" value="TonB-dependent receptor, beta-barrel domain"/>
    <property type="match status" value="1"/>
</dbReference>
<evidence type="ECO:0000313" key="19">
    <source>
        <dbReference type="Proteomes" id="UP001523401"/>
    </source>
</evidence>
<evidence type="ECO:0000256" key="15">
    <source>
        <dbReference type="SAM" id="SignalP"/>
    </source>
</evidence>
<comment type="subcellular location">
    <subcellularLocation>
        <location evidence="1 12">Cell outer membrane</location>
        <topology evidence="1 12">Multi-pass membrane protein</topology>
    </subcellularLocation>
</comment>
<dbReference type="InterPro" id="IPR000531">
    <property type="entry name" value="Beta-barrel_TonB"/>
</dbReference>
<dbReference type="PANTHER" id="PTHR32552:SF89">
    <property type="entry name" value="CATECHOLATE SIDEROPHORE RECEPTOR FIU"/>
    <property type="match status" value="1"/>
</dbReference>
<evidence type="ECO:0000313" key="18">
    <source>
        <dbReference type="EMBL" id="MCO6161164.1"/>
    </source>
</evidence>
<reference evidence="18 19" key="1">
    <citation type="submission" date="2022-06" db="EMBL/GenBank/DDBJ databases">
        <title>Whole-genome of Asaia lannensis strain LMG 27011T.</title>
        <authorList>
            <person name="Sombolestani A."/>
        </authorList>
    </citation>
    <scope>NUCLEOTIDE SEQUENCE [LARGE SCALE GENOMIC DNA]</scope>
    <source>
        <strain evidence="18 19">NBRC 102526</strain>
    </source>
</reference>
<dbReference type="InterPro" id="IPR037066">
    <property type="entry name" value="Plug_dom_sf"/>
</dbReference>
<dbReference type="PANTHER" id="PTHR32552">
    <property type="entry name" value="FERRICHROME IRON RECEPTOR-RELATED"/>
    <property type="match status" value="1"/>
</dbReference>
<gene>
    <name evidence="18" type="ORF">NF685_14085</name>
</gene>
<evidence type="ECO:0000259" key="16">
    <source>
        <dbReference type="Pfam" id="PF00593"/>
    </source>
</evidence>
<evidence type="ECO:0000256" key="5">
    <source>
        <dbReference type="ARBA" id="ARBA00022692"/>
    </source>
</evidence>
<keyword evidence="10 12" id="KW-0472">Membrane</keyword>
<comment type="caution">
    <text evidence="18">The sequence shown here is derived from an EMBL/GenBank/DDBJ whole genome shotgun (WGS) entry which is preliminary data.</text>
</comment>
<keyword evidence="11 12" id="KW-0998">Cell outer membrane</keyword>
<feature type="domain" description="TonB-dependent receptor-like beta-barrel" evidence="16">
    <location>
        <begin position="297"/>
        <end position="780"/>
    </location>
</feature>
<feature type="signal peptide" evidence="15">
    <location>
        <begin position="1"/>
        <end position="28"/>
    </location>
</feature>
<comment type="similarity">
    <text evidence="12 13">Belongs to the TonB-dependent receptor family.</text>
</comment>
<evidence type="ECO:0000256" key="9">
    <source>
        <dbReference type="ARBA" id="ARBA00023077"/>
    </source>
</evidence>